<evidence type="ECO:0008006" key="5">
    <source>
        <dbReference type="Google" id="ProtNLM"/>
    </source>
</evidence>
<evidence type="ECO:0000313" key="3">
    <source>
        <dbReference type="EMBL" id="MBB5159910.1"/>
    </source>
</evidence>
<keyword evidence="4" id="KW-1185">Reference proteome</keyword>
<organism evidence="3 4">
    <name type="scientific">Saccharopolyspora phatthalungensis</name>
    <dbReference type="NCBI Taxonomy" id="664693"/>
    <lineage>
        <taxon>Bacteria</taxon>
        <taxon>Bacillati</taxon>
        <taxon>Actinomycetota</taxon>
        <taxon>Actinomycetes</taxon>
        <taxon>Pseudonocardiales</taxon>
        <taxon>Pseudonocardiaceae</taxon>
        <taxon>Saccharopolyspora</taxon>
    </lineage>
</organism>
<feature type="region of interest" description="Disordered" evidence="1">
    <location>
        <begin position="68"/>
        <end position="92"/>
    </location>
</feature>
<feature type="transmembrane region" description="Helical" evidence="2">
    <location>
        <begin position="44"/>
        <end position="62"/>
    </location>
</feature>
<accession>A0A840QIG2</accession>
<proteinExistence type="predicted"/>
<sequence>MSEHTSPSEPMLSQVEPAAVAEGARMVLGTFVALGWITIDSTTINAIITGVSAVASVALTIWTRRRVTPAARPRDADRTALVPAPPSTRLAE</sequence>
<comment type="caution">
    <text evidence="3">The sequence shown here is derived from an EMBL/GenBank/DDBJ whole genome shotgun (WGS) entry which is preliminary data.</text>
</comment>
<keyword evidence="2" id="KW-0472">Membrane</keyword>
<dbReference type="Proteomes" id="UP000584374">
    <property type="component" value="Unassembled WGS sequence"/>
</dbReference>
<evidence type="ECO:0000313" key="4">
    <source>
        <dbReference type="Proteomes" id="UP000584374"/>
    </source>
</evidence>
<reference evidence="3 4" key="1">
    <citation type="submission" date="2020-08" db="EMBL/GenBank/DDBJ databases">
        <title>Sequencing the genomes of 1000 actinobacteria strains.</title>
        <authorList>
            <person name="Klenk H.-P."/>
        </authorList>
    </citation>
    <scope>NUCLEOTIDE SEQUENCE [LARGE SCALE GENOMIC DNA]</scope>
    <source>
        <strain evidence="3 4">DSM 45584</strain>
    </source>
</reference>
<evidence type="ECO:0000256" key="2">
    <source>
        <dbReference type="SAM" id="Phobius"/>
    </source>
</evidence>
<keyword evidence="2" id="KW-0812">Transmembrane</keyword>
<evidence type="ECO:0000256" key="1">
    <source>
        <dbReference type="SAM" id="MobiDB-lite"/>
    </source>
</evidence>
<protein>
    <recommendedName>
        <fullName evidence="5">Holin</fullName>
    </recommendedName>
</protein>
<dbReference type="RefSeq" id="WP_184732958.1">
    <property type="nucleotide sequence ID" value="NZ_JACHIW010000003.1"/>
</dbReference>
<gene>
    <name evidence="3" type="ORF">BJ970_007510</name>
</gene>
<dbReference type="EMBL" id="JACHIW010000003">
    <property type="protein sequence ID" value="MBB5159910.1"/>
    <property type="molecule type" value="Genomic_DNA"/>
</dbReference>
<name>A0A840QIG2_9PSEU</name>
<dbReference type="AlphaFoldDB" id="A0A840QIG2"/>
<keyword evidence="2" id="KW-1133">Transmembrane helix</keyword>